<keyword evidence="6" id="KW-0472">Membrane</keyword>
<evidence type="ECO:0000256" key="3">
    <source>
        <dbReference type="ARBA" id="ARBA00022475"/>
    </source>
</evidence>
<keyword evidence="5" id="KW-1133">Transmembrane helix</keyword>
<keyword evidence="2" id="KW-0813">Transport</keyword>
<keyword evidence="4" id="KW-0812">Transmembrane</keyword>
<evidence type="ECO:0000313" key="7">
    <source>
        <dbReference type="EMBL" id="KDN14958.1"/>
    </source>
</evidence>
<dbReference type="RefSeq" id="WP_051608187.1">
    <property type="nucleotide sequence ID" value="NZ_JFZV01000004.1"/>
</dbReference>
<dbReference type="Gene3D" id="1.20.1250.20">
    <property type="entry name" value="MFS general substrate transporter like domains"/>
    <property type="match status" value="2"/>
</dbReference>
<dbReference type="AlphaFoldDB" id="A0A066TSD6"/>
<keyword evidence="3" id="KW-1003">Cell membrane</keyword>
<dbReference type="OrthoDB" id="9810614at2"/>
<dbReference type="eggNOG" id="COG2814">
    <property type="taxonomic scope" value="Bacteria"/>
</dbReference>
<dbReference type="Pfam" id="PF07690">
    <property type="entry name" value="MFS_1"/>
    <property type="match status" value="1"/>
</dbReference>
<proteinExistence type="predicted"/>
<dbReference type="GO" id="GO:0022857">
    <property type="term" value="F:transmembrane transporter activity"/>
    <property type="evidence" value="ECO:0007669"/>
    <property type="project" value="InterPro"/>
</dbReference>
<organism evidence="7 8">
    <name type="scientific">Snodgrassella communis</name>
    <dbReference type="NCBI Taxonomy" id="2946699"/>
    <lineage>
        <taxon>Bacteria</taxon>
        <taxon>Pseudomonadati</taxon>
        <taxon>Pseudomonadota</taxon>
        <taxon>Betaproteobacteria</taxon>
        <taxon>Neisseriales</taxon>
        <taxon>Neisseriaceae</taxon>
        <taxon>Snodgrassella</taxon>
    </lineage>
</organism>
<dbReference type="GO" id="GO:0005886">
    <property type="term" value="C:plasma membrane"/>
    <property type="evidence" value="ECO:0007669"/>
    <property type="project" value="UniProtKB-SubCell"/>
</dbReference>
<name>A0A066TSD6_9NEIS</name>
<dbReference type="InterPro" id="IPR036259">
    <property type="entry name" value="MFS_trans_sf"/>
</dbReference>
<dbReference type="EMBL" id="JFZV01000004">
    <property type="protein sequence ID" value="KDN14958.1"/>
    <property type="molecule type" value="Genomic_DNA"/>
</dbReference>
<evidence type="ECO:0000256" key="1">
    <source>
        <dbReference type="ARBA" id="ARBA00004651"/>
    </source>
</evidence>
<dbReference type="Proteomes" id="UP000027170">
    <property type="component" value="Unassembled WGS sequence"/>
</dbReference>
<comment type="caution">
    <text evidence="7">The sequence shown here is derived from an EMBL/GenBank/DDBJ whole genome shotgun (WGS) entry which is preliminary data.</text>
</comment>
<accession>A0A066TSD6</accession>
<reference evidence="7 8" key="1">
    <citation type="submission" date="2014-03" db="EMBL/GenBank/DDBJ databases">
        <title>The genomes of two eusocial bee gut symbionts.</title>
        <authorList>
            <person name="Kwong W.K."/>
            <person name="Engel P."/>
            <person name="Koch H."/>
            <person name="Moran N.A."/>
        </authorList>
    </citation>
    <scope>NUCLEOTIDE SEQUENCE [LARGE SCALE GENOMIC DNA]</scope>
    <source>
        <strain evidence="8">wkB29</strain>
    </source>
</reference>
<evidence type="ECO:0000256" key="4">
    <source>
        <dbReference type="ARBA" id="ARBA00022692"/>
    </source>
</evidence>
<evidence type="ECO:0000256" key="6">
    <source>
        <dbReference type="ARBA" id="ARBA00023136"/>
    </source>
</evidence>
<dbReference type="SUPFAM" id="SSF103473">
    <property type="entry name" value="MFS general substrate transporter"/>
    <property type="match status" value="1"/>
</dbReference>
<evidence type="ECO:0000313" key="8">
    <source>
        <dbReference type="Proteomes" id="UP000027170"/>
    </source>
</evidence>
<evidence type="ECO:0000256" key="2">
    <source>
        <dbReference type="ARBA" id="ARBA00022448"/>
    </source>
</evidence>
<protein>
    <submittedName>
        <fullName evidence="7">Uncharacterized protein</fullName>
    </submittedName>
</protein>
<comment type="subcellular location">
    <subcellularLocation>
        <location evidence="1">Cell membrane</location>
        <topology evidence="1">Multi-pass membrane protein</topology>
    </subcellularLocation>
</comment>
<dbReference type="InterPro" id="IPR047200">
    <property type="entry name" value="MFS_YcaD-like"/>
</dbReference>
<gene>
    <name evidence="7" type="ORF">SALWKB29_1030</name>
</gene>
<dbReference type="PANTHER" id="PTHR23521">
    <property type="entry name" value="TRANSPORTER MFS SUPERFAMILY"/>
    <property type="match status" value="1"/>
</dbReference>
<dbReference type="InterPro" id="IPR011701">
    <property type="entry name" value="MFS"/>
</dbReference>
<dbReference type="CDD" id="cd17477">
    <property type="entry name" value="MFS_YcaD_like"/>
    <property type="match status" value="1"/>
</dbReference>
<sequence>MHTRQFLSLYGSIFFLFSGYGLFLNSAGVKLSQMGISNITIGILNAAFFIGGTISAIMSHRIISRVGHIRSFSVFGALFAIAALAHLMVEQLWMWGVLRAVLGFCHYSLLMVVESWFTARSVPQTRAKILAIYEVVYYVSSATSVLLLSLNMSSNNIFTLAAILVIAATLPVGLTRMQQPEIPKRERISLPHVLSIVPLAWLACFMAGIFINGFFTMGSVFMLKLGYSLPQVSLFLGSAMIGGFTIQLIIAWLSNEFGRPRTIFGCACVAAVAAISGMVMLLVLPGNIWAQCAIALAIGCSGFPLYALGLARANDVLPANMNTVEVNRCLLFVYGLGSLVAPLLLGAVMQLFNHYGFYSVYAIIATVLAVYAFMQPAVPISERSVYVPVSGNVGPIAPELDPRNNDATDTPYDADSAEQHVQATLQNTENQQQTNN</sequence>
<dbReference type="PANTHER" id="PTHR23521:SF2">
    <property type="entry name" value="TRANSPORTER MFS SUPERFAMILY"/>
    <property type="match status" value="1"/>
</dbReference>
<keyword evidence="8" id="KW-1185">Reference proteome</keyword>
<evidence type="ECO:0000256" key="5">
    <source>
        <dbReference type="ARBA" id="ARBA00022989"/>
    </source>
</evidence>